<evidence type="ECO:0000256" key="2">
    <source>
        <dbReference type="ARBA" id="ARBA00022723"/>
    </source>
</evidence>
<dbReference type="GO" id="GO:0008270">
    <property type="term" value="F:zinc ion binding"/>
    <property type="evidence" value="ECO:0007669"/>
    <property type="project" value="UniProtKB-UniRule"/>
</dbReference>
<dbReference type="InParanoid" id="A0A2J7PMW1"/>
<feature type="binding site" evidence="8">
    <location>
        <position position="63"/>
    </location>
    <ligand>
        <name>Zn(2+)</name>
        <dbReference type="ChEBI" id="CHEBI:29105"/>
    </ligand>
</feature>
<gene>
    <name evidence="11" type="ORF">B7P43_G07392</name>
</gene>
<dbReference type="SUPFAM" id="SSF57716">
    <property type="entry name" value="Glucocorticoid receptor-like (DNA-binding domain)"/>
    <property type="match status" value="1"/>
</dbReference>
<keyword evidence="4 7" id="KW-0863">Zinc-finger</keyword>
<dbReference type="EMBL" id="NEVH01023960">
    <property type="protein sequence ID" value="PNF17665.1"/>
    <property type="molecule type" value="Genomic_DNA"/>
</dbReference>
<evidence type="ECO:0000256" key="1">
    <source>
        <dbReference type="ARBA" id="ARBA00004123"/>
    </source>
</evidence>
<evidence type="ECO:0000313" key="11">
    <source>
        <dbReference type="EMBL" id="PNF17665.1"/>
    </source>
</evidence>
<dbReference type="InterPro" id="IPR012934">
    <property type="entry name" value="Znf_AD"/>
</dbReference>
<evidence type="ECO:0000256" key="6">
    <source>
        <dbReference type="ARBA" id="ARBA00023242"/>
    </source>
</evidence>
<keyword evidence="3" id="KW-0677">Repeat</keyword>
<name>A0A2J7PMW1_9NEOP</name>
<evidence type="ECO:0000256" key="8">
    <source>
        <dbReference type="PROSITE-ProRule" id="PRU01263"/>
    </source>
</evidence>
<keyword evidence="12" id="KW-1185">Reference proteome</keyword>
<keyword evidence="5 8" id="KW-0862">Zinc</keyword>
<comment type="subcellular location">
    <subcellularLocation>
        <location evidence="1">Nucleus</location>
    </subcellularLocation>
</comment>
<evidence type="ECO:0000259" key="10">
    <source>
        <dbReference type="PROSITE" id="PS51915"/>
    </source>
</evidence>
<dbReference type="OrthoDB" id="9451254at2759"/>
<dbReference type="GO" id="GO:0000981">
    <property type="term" value="F:DNA-binding transcription factor activity, RNA polymerase II-specific"/>
    <property type="evidence" value="ECO:0007669"/>
    <property type="project" value="TreeGrafter"/>
</dbReference>
<dbReference type="SUPFAM" id="SSF57667">
    <property type="entry name" value="beta-beta-alpha zinc fingers"/>
    <property type="match status" value="2"/>
</dbReference>
<feature type="binding site" evidence="8">
    <location>
        <position position="66"/>
    </location>
    <ligand>
        <name>Zn(2+)</name>
        <dbReference type="ChEBI" id="CHEBI:29105"/>
    </ligand>
</feature>
<dbReference type="STRING" id="105785.A0A2J7PMW1"/>
<keyword evidence="2 8" id="KW-0479">Metal-binding</keyword>
<feature type="domain" description="C2H2-type" evidence="9">
    <location>
        <begin position="281"/>
        <end position="308"/>
    </location>
</feature>
<evidence type="ECO:0000259" key="9">
    <source>
        <dbReference type="PROSITE" id="PS50157"/>
    </source>
</evidence>
<dbReference type="PROSITE" id="PS51915">
    <property type="entry name" value="ZAD"/>
    <property type="match status" value="1"/>
</dbReference>
<dbReference type="PANTHER" id="PTHR24394:SF29">
    <property type="entry name" value="MYONEURIN"/>
    <property type="match status" value="1"/>
</dbReference>
<feature type="domain" description="ZAD" evidence="10">
    <location>
        <begin position="16"/>
        <end position="90"/>
    </location>
</feature>
<feature type="binding site" evidence="8">
    <location>
        <position position="21"/>
    </location>
    <ligand>
        <name>Zn(2+)</name>
        <dbReference type="ChEBI" id="CHEBI:29105"/>
    </ligand>
</feature>
<dbReference type="PROSITE" id="PS00028">
    <property type="entry name" value="ZINC_FINGER_C2H2_1"/>
    <property type="match status" value="3"/>
</dbReference>
<dbReference type="SMART" id="SM00355">
    <property type="entry name" value="ZnF_C2H2"/>
    <property type="match status" value="3"/>
</dbReference>
<dbReference type="Pfam" id="PF07776">
    <property type="entry name" value="zf-AD"/>
    <property type="match status" value="1"/>
</dbReference>
<dbReference type="PANTHER" id="PTHR24394">
    <property type="entry name" value="ZINC FINGER PROTEIN"/>
    <property type="match status" value="1"/>
</dbReference>
<keyword evidence="6" id="KW-0539">Nucleus</keyword>
<evidence type="ECO:0000256" key="4">
    <source>
        <dbReference type="ARBA" id="ARBA00022771"/>
    </source>
</evidence>
<dbReference type="PROSITE" id="PS50157">
    <property type="entry name" value="ZINC_FINGER_C2H2_2"/>
    <property type="match status" value="3"/>
</dbReference>
<sequence length="368" mass="41948">MNKMIRCSNGKLNFNKMCRLCMSRDGAMSPIFTDDTGGIIPERILYCLSLKVLTDDGLPVLICAQCIYQLNCSYKFKTQCENSDATLRKYLNNIELKTEIKTEFQDEASRCDSMINCNDFDEKDDDCVTAFSFSTSKQAFVTDSTNQQANVKLENVDNQPYAYDTAWDCSESAAVVSVGLNQYGTCNEGERRVGVSVTGDSMQIPSTKNAPIEEERNGNWGTAISVFKDIVTSYKEPQVKVKMKEYKRTLKNSFSSKNIYANKLCNMLVASEMNQHPKKQYTCQLCFQSYAGRSGLWQHLQKHSGRQYVCKVCKKHFTRGNILKQHERTHSENSSDIKCSMCKKTFLNIMQLKRHEIGHIIDWNNGNM</sequence>
<dbReference type="GO" id="GO:0005634">
    <property type="term" value="C:nucleus"/>
    <property type="evidence" value="ECO:0007669"/>
    <property type="project" value="UniProtKB-SubCell"/>
</dbReference>
<feature type="domain" description="C2H2-type" evidence="9">
    <location>
        <begin position="308"/>
        <end position="335"/>
    </location>
</feature>
<evidence type="ECO:0000256" key="7">
    <source>
        <dbReference type="PROSITE-ProRule" id="PRU00042"/>
    </source>
</evidence>
<accession>A0A2J7PMW1</accession>
<dbReference type="InterPro" id="IPR013087">
    <property type="entry name" value="Znf_C2H2_type"/>
</dbReference>
<evidence type="ECO:0000256" key="3">
    <source>
        <dbReference type="ARBA" id="ARBA00022737"/>
    </source>
</evidence>
<proteinExistence type="predicted"/>
<feature type="domain" description="C2H2-type" evidence="9">
    <location>
        <begin position="337"/>
        <end position="359"/>
    </location>
</feature>
<reference evidence="11 12" key="1">
    <citation type="submission" date="2017-12" db="EMBL/GenBank/DDBJ databases">
        <title>Hemimetabolous genomes reveal molecular basis of termite eusociality.</title>
        <authorList>
            <person name="Harrison M.C."/>
            <person name="Jongepier E."/>
            <person name="Robertson H.M."/>
            <person name="Arning N."/>
            <person name="Bitard-Feildel T."/>
            <person name="Chao H."/>
            <person name="Childers C.P."/>
            <person name="Dinh H."/>
            <person name="Doddapaneni H."/>
            <person name="Dugan S."/>
            <person name="Gowin J."/>
            <person name="Greiner C."/>
            <person name="Han Y."/>
            <person name="Hu H."/>
            <person name="Hughes D.S.T."/>
            <person name="Huylmans A.-K."/>
            <person name="Kemena C."/>
            <person name="Kremer L.P.M."/>
            <person name="Lee S.L."/>
            <person name="Lopez-Ezquerra A."/>
            <person name="Mallet L."/>
            <person name="Monroy-Kuhn J.M."/>
            <person name="Moser A."/>
            <person name="Murali S.C."/>
            <person name="Muzny D.M."/>
            <person name="Otani S."/>
            <person name="Piulachs M.-D."/>
            <person name="Poelchau M."/>
            <person name="Qu J."/>
            <person name="Schaub F."/>
            <person name="Wada-Katsumata A."/>
            <person name="Worley K.C."/>
            <person name="Xie Q."/>
            <person name="Ylla G."/>
            <person name="Poulsen M."/>
            <person name="Gibbs R.A."/>
            <person name="Schal C."/>
            <person name="Richards S."/>
            <person name="Belles X."/>
            <person name="Korb J."/>
            <person name="Bornberg-Bauer E."/>
        </authorList>
    </citation>
    <scope>NUCLEOTIDE SEQUENCE [LARGE SCALE GENOMIC DNA]</scope>
    <source>
        <tissue evidence="11">Whole body</tissue>
    </source>
</reference>
<protein>
    <submittedName>
        <fullName evidence="11">Uncharacterized protein</fullName>
    </submittedName>
</protein>
<dbReference type="Gene3D" id="3.30.160.60">
    <property type="entry name" value="Classic Zinc Finger"/>
    <property type="match status" value="1"/>
</dbReference>
<evidence type="ECO:0000313" key="12">
    <source>
        <dbReference type="Proteomes" id="UP000235965"/>
    </source>
</evidence>
<organism evidence="11 12">
    <name type="scientific">Cryptotermes secundus</name>
    <dbReference type="NCBI Taxonomy" id="105785"/>
    <lineage>
        <taxon>Eukaryota</taxon>
        <taxon>Metazoa</taxon>
        <taxon>Ecdysozoa</taxon>
        <taxon>Arthropoda</taxon>
        <taxon>Hexapoda</taxon>
        <taxon>Insecta</taxon>
        <taxon>Pterygota</taxon>
        <taxon>Neoptera</taxon>
        <taxon>Polyneoptera</taxon>
        <taxon>Dictyoptera</taxon>
        <taxon>Blattodea</taxon>
        <taxon>Blattoidea</taxon>
        <taxon>Termitoidae</taxon>
        <taxon>Kalotermitidae</taxon>
        <taxon>Cryptotermitinae</taxon>
        <taxon>Cryptotermes</taxon>
    </lineage>
</organism>
<dbReference type="Proteomes" id="UP000235965">
    <property type="component" value="Unassembled WGS sequence"/>
</dbReference>
<feature type="binding site" evidence="8">
    <location>
        <position position="18"/>
    </location>
    <ligand>
        <name>Zn(2+)</name>
        <dbReference type="ChEBI" id="CHEBI:29105"/>
    </ligand>
</feature>
<dbReference type="Gene3D" id="3.40.1800.20">
    <property type="match status" value="1"/>
</dbReference>
<evidence type="ECO:0000256" key="5">
    <source>
        <dbReference type="ARBA" id="ARBA00022833"/>
    </source>
</evidence>
<comment type="caution">
    <text evidence="11">The sequence shown here is derived from an EMBL/GenBank/DDBJ whole genome shotgun (WGS) entry which is preliminary data.</text>
</comment>
<dbReference type="InterPro" id="IPR036236">
    <property type="entry name" value="Znf_C2H2_sf"/>
</dbReference>
<dbReference type="AlphaFoldDB" id="A0A2J7PMW1"/>
<dbReference type="SMART" id="SM00868">
    <property type="entry name" value="zf-AD"/>
    <property type="match status" value="1"/>
</dbReference>